<dbReference type="Proteomes" id="UP000887572">
    <property type="component" value="Unplaced"/>
</dbReference>
<evidence type="ECO:0000256" key="1">
    <source>
        <dbReference type="SAM" id="MobiDB-lite"/>
    </source>
</evidence>
<reference evidence="4" key="1">
    <citation type="submission" date="2022-11" db="UniProtKB">
        <authorList>
            <consortium name="WormBaseParasite"/>
        </authorList>
    </citation>
    <scope>IDENTIFICATION</scope>
</reference>
<keyword evidence="2" id="KW-0732">Signal</keyword>
<dbReference type="AlphaFoldDB" id="A0A914H0Q5"/>
<protein>
    <submittedName>
        <fullName evidence="4">Secreted protein</fullName>
    </submittedName>
</protein>
<organism evidence="3 4">
    <name type="scientific">Globodera rostochiensis</name>
    <name type="common">Golden nematode worm</name>
    <name type="synonym">Heterodera rostochiensis</name>
    <dbReference type="NCBI Taxonomy" id="31243"/>
    <lineage>
        <taxon>Eukaryota</taxon>
        <taxon>Metazoa</taxon>
        <taxon>Ecdysozoa</taxon>
        <taxon>Nematoda</taxon>
        <taxon>Chromadorea</taxon>
        <taxon>Rhabditida</taxon>
        <taxon>Tylenchina</taxon>
        <taxon>Tylenchomorpha</taxon>
        <taxon>Tylenchoidea</taxon>
        <taxon>Heteroderidae</taxon>
        <taxon>Heteroderinae</taxon>
        <taxon>Globodera</taxon>
    </lineage>
</organism>
<feature type="chain" id="PRO_5037249074" evidence="2">
    <location>
        <begin position="25"/>
        <end position="71"/>
    </location>
</feature>
<feature type="region of interest" description="Disordered" evidence="1">
    <location>
        <begin position="52"/>
        <end position="71"/>
    </location>
</feature>
<evidence type="ECO:0000256" key="2">
    <source>
        <dbReference type="SAM" id="SignalP"/>
    </source>
</evidence>
<proteinExistence type="predicted"/>
<accession>A0A914H0Q5</accession>
<name>A0A914H0Q5_GLORO</name>
<dbReference type="WBParaSite" id="Gr19_v10_g12869.t1">
    <property type="protein sequence ID" value="Gr19_v10_g12869.t1"/>
    <property type="gene ID" value="Gr19_v10_g12869"/>
</dbReference>
<sequence>MSPGRFITFLLLVALCSLHSVVECGTGFIGMGAAPVESVWCATLGKESTKCPGGTDHNGGRYNGHRARRFA</sequence>
<evidence type="ECO:0000313" key="3">
    <source>
        <dbReference type="Proteomes" id="UP000887572"/>
    </source>
</evidence>
<keyword evidence="3" id="KW-1185">Reference proteome</keyword>
<feature type="signal peptide" evidence="2">
    <location>
        <begin position="1"/>
        <end position="24"/>
    </location>
</feature>
<evidence type="ECO:0000313" key="4">
    <source>
        <dbReference type="WBParaSite" id="Gr19_v10_g12869.t1"/>
    </source>
</evidence>